<feature type="region of interest" description="Disordered" evidence="1">
    <location>
        <begin position="778"/>
        <end position="802"/>
    </location>
</feature>
<comment type="caution">
    <text evidence="2">The sequence shown here is derived from an EMBL/GenBank/DDBJ whole genome shotgun (WGS) entry which is preliminary data.</text>
</comment>
<dbReference type="InterPro" id="IPR008581">
    <property type="entry name" value="DUF863_pln"/>
</dbReference>
<dbReference type="PANTHER" id="PTHR33167">
    <property type="entry name" value="TRANSCRIPTION FACTOR, PUTATIVE (DUF863)-RELATED"/>
    <property type="match status" value="1"/>
</dbReference>
<evidence type="ECO:0000313" key="3">
    <source>
        <dbReference type="Proteomes" id="UP001632038"/>
    </source>
</evidence>
<evidence type="ECO:0000256" key="1">
    <source>
        <dbReference type="SAM" id="MobiDB-lite"/>
    </source>
</evidence>
<evidence type="ECO:0000313" key="2">
    <source>
        <dbReference type="EMBL" id="KAL3654281.1"/>
    </source>
</evidence>
<dbReference type="PANTHER" id="PTHR33167:SF4">
    <property type="entry name" value="TRANSCRIPTION FACTOR, PUTATIVE (DUF863)-RELATED"/>
    <property type="match status" value="1"/>
</dbReference>
<feature type="compositionally biased region" description="Polar residues" evidence="1">
    <location>
        <begin position="156"/>
        <end position="165"/>
    </location>
</feature>
<dbReference type="EMBL" id="JAVIJP010000005">
    <property type="protein sequence ID" value="KAL3654281.1"/>
    <property type="molecule type" value="Genomic_DNA"/>
</dbReference>
<keyword evidence="3" id="KW-1185">Reference proteome</keyword>
<dbReference type="Proteomes" id="UP001632038">
    <property type="component" value="Unassembled WGS sequence"/>
</dbReference>
<feature type="compositionally biased region" description="Basic and acidic residues" evidence="1">
    <location>
        <begin position="176"/>
        <end position="185"/>
    </location>
</feature>
<feature type="region of interest" description="Disordered" evidence="1">
    <location>
        <begin position="98"/>
        <end position="121"/>
    </location>
</feature>
<organism evidence="2 3">
    <name type="scientific">Castilleja foliolosa</name>
    <dbReference type="NCBI Taxonomy" id="1961234"/>
    <lineage>
        <taxon>Eukaryota</taxon>
        <taxon>Viridiplantae</taxon>
        <taxon>Streptophyta</taxon>
        <taxon>Embryophyta</taxon>
        <taxon>Tracheophyta</taxon>
        <taxon>Spermatophyta</taxon>
        <taxon>Magnoliopsida</taxon>
        <taxon>eudicotyledons</taxon>
        <taxon>Gunneridae</taxon>
        <taxon>Pentapetalae</taxon>
        <taxon>asterids</taxon>
        <taxon>lamiids</taxon>
        <taxon>Lamiales</taxon>
        <taxon>Orobanchaceae</taxon>
        <taxon>Pedicularideae</taxon>
        <taxon>Castillejinae</taxon>
        <taxon>Castilleja</taxon>
    </lineage>
</organism>
<name>A0ABD3ELY5_9LAMI</name>
<gene>
    <name evidence="2" type="ORF">CASFOL_003962</name>
</gene>
<accession>A0ABD3ELY5</accession>
<reference evidence="3" key="1">
    <citation type="journal article" date="2024" name="IScience">
        <title>Strigolactones Initiate the Formation of Haustorium-like Structures in Castilleja.</title>
        <authorList>
            <person name="Buerger M."/>
            <person name="Peterson D."/>
            <person name="Chory J."/>
        </authorList>
    </citation>
    <scope>NUCLEOTIDE SEQUENCE [LARGE SCALE GENOMIC DNA]</scope>
</reference>
<proteinExistence type="predicted"/>
<dbReference type="Pfam" id="PF05904">
    <property type="entry name" value="DUF863"/>
    <property type="match status" value="3"/>
</dbReference>
<feature type="region of interest" description="Disordered" evidence="1">
    <location>
        <begin position="156"/>
        <end position="187"/>
    </location>
</feature>
<feature type="region of interest" description="Disordered" evidence="1">
    <location>
        <begin position="661"/>
        <end position="690"/>
    </location>
</feature>
<sequence>MGTKVHCKSYLPGYYYSMRDLNEDSSSSSWPACYGDNAPANGQYYNGFGPRTIVDSFPGYPKDALKQKMLEHEAIFKNQVFELHRLYRIQRDMMDQFKRKESHMEQPSSSSSLRGSQMPSQDARKFHMAGFPLLNSGYDRTSISVLEVENSPMSCTKGYNPTQPSHFPFRNGASLKESESSDSRPLKVRKKLFDLQLPADDDTEEDEKFPESMKTDCRSVRCADLNEPIGIEEAMAPSVVDFLDRNGKTKVGNQITSESRWFSHLYEAGSSKSNIGSMTSGLQKEKMPILSYPVPGTLNRAPGPEPFSSSSCFSGSRPHSIPPWANPTSNFTQKSTTMGSCLVNASQKSNPGFGVEITAKNGFYHGSASGMKETKVRLPSLAGFDYLNCSRLDNNLVSDRSNNHVFGNSKHPIFIDLNEAEDEESKPENGPSSLPWLKHNLSRANGPAVTDLNQPSSDCEIVETQDVKKIFGFPIFKMGPLENMPSSSANTTCPNNAGRGKRNGMIDINLECEPDEEIDIEKKKTSYKQIDLNSCVSDFEEEEEDNALAKVKIPLKIDIEATVVEQLLQTKNETLQDEVLKNAAETMVAISSFSCPKIGDPQPPDLSLAKSLVWFVDAVSEELGDRFPKEMDDFEAMTLKLEETKEEDYMPVPFVPEFQDADEMGLTNNAPVGRPRRGQSRRGRQRRDFQRDILPGLVSLSRHEVTEDIQTFGGLMRATGHHWVSGSTRRNGGGRGRRRAVIERVSTTINNNNNNSNNNNNQVCGPPLVQQMNKIEGWGKTPRRPRRQRCPAGNNHAAVMLT</sequence>
<dbReference type="AlphaFoldDB" id="A0ABD3ELY5"/>
<protein>
    <submittedName>
        <fullName evidence="2">Uncharacterized protein</fullName>
    </submittedName>
</protein>
<feature type="compositionally biased region" description="Basic residues" evidence="1">
    <location>
        <begin position="674"/>
        <end position="685"/>
    </location>
</feature>